<evidence type="ECO:0000259" key="11">
    <source>
        <dbReference type="Pfam" id="PF10509"/>
    </source>
</evidence>
<feature type="compositionally biased region" description="Polar residues" evidence="8">
    <location>
        <begin position="356"/>
        <end position="365"/>
    </location>
</feature>
<keyword evidence="4" id="KW-0418">Kinase</keyword>
<feature type="region of interest" description="Disordered" evidence="8">
    <location>
        <begin position="341"/>
        <end position="372"/>
    </location>
</feature>
<dbReference type="PANTHER" id="PTHR10457:SF7">
    <property type="entry name" value="GALACTOKINASE-RELATED"/>
    <property type="match status" value="1"/>
</dbReference>
<keyword evidence="2" id="KW-0808">Transferase</keyword>
<evidence type="ECO:0000259" key="10">
    <source>
        <dbReference type="Pfam" id="PF08544"/>
    </source>
</evidence>
<dbReference type="EMBL" id="BAABRV010000006">
    <property type="protein sequence ID" value="GAA5534270.1"/>
    <property type="molecule type" value="Genomic_DNA"/>
</dbReference>
<dbReference type="InterPro" id="IPR006204">
    <property type="entry name" value="GHMP_kinase_N_dom"/>
</dbReference>
<dbReference type="Pfam" id="PF10509">
    <property type="entry name" value="GalKase_gal_bdg"/>
    <property type="match status" value="1"/>
</dbReference>
<name>A0ABP9XFY1_9DEIO</name>
<dbReference type="Pfam" id="PF00288">
    <property type="entry name" value="GHMP_kinases_N"/>
    <property type="match status" value="1"/>
</dbReference>
<dbReference type="InterPro" id="IPR006206">
    <property type="entry name" value="Mevalonate/galactokinase"/>
</dbReference>
<evidence type="ECO:0000313" key="13">
    <source>
        <dbReference type="Proteomes" id="UP001404956"/>
    </source>
</evidence>
<keyword evidence="13" id="KW-1185">Reference proteome</keyword>
<evidence type="ECO:0000259" key="9">
    <source>
        <dbReference type="Pfam" id="PF00288"/>
    </source>
</evidence>
<dbReference type="PIRSF" id="PIRSF000530">
    <property type="entry name" value="Galactokinase"/>
    <property type="match status" value="1"/>
</dbReference>
<dbReference type="InterPro" id="IPR013750">
    <property type="entry name" value="GHMP_kinase_C_dom"/>
</dbReference>
<dbReference type="InterPro" id="IPR014721">
    <property type="entry name" value="Ribsml_uS5_D2-typ_fold_subgr"/>
</dbReference>
<comment type="caution">
    <text evidence="12">The sequence shown here is derived from an EMBL/GenBank/DDBJ whole genome shotgun (WGS) entry which is preliminary data.</text>
</comment>
<gene>
    <name evidence="12" type="primary">galK</name>
    <name evidence="12" type="ORF">Dalu01_02678</name>
</gene>
<dbReference type="SUPFAM" id="SSF54211">
    <property type="entry name" value="Ribosomal protein S5 domain 2-like"/>
    <property type="match status" value="1"/>
</dbReference>
<feature type="domain" description="GHMP kinase N-terminal" evidence="9">
    <location>
        <begin position="95"/>
        <end position="166"/>
    </location>
</feature>
<dbReference type="SUPFAM" id="SSF55060">
    <property type="entry name" value="GHMP Kinase, C-terminal domain"/>
    <property type="match status" value="1"/>
</dbReference>
<organism evidence="12 13">
    <name type="scientific">Deinococcus aluminii</name>
    <dbReference type="NCBI Taxonomy" id="1656885"/>
    <lineage>
        <taxon>Bacteria</taxon>
        <taxon>Thermotogati</taxon>
        <taxon>Deinococcota</taxon>
        <taxon>Deinococci</taxon>
        <taxon>Deinococcales</taxon>
        <taxon>Deinococcaceae</taxon>
        <taxon>Deinococcus</taxon>
    </lineage>
</organism>
<keyword evidence="3" id="KW-0547">Nucleotide-binding</keyword>
<evidence type="ECO:0000256" key="4">
    <source>
        <dbReference type="ARBA" id="ARBA00022777"/>
    </source>
</evidence>
<dbReference type="PRINTS" id="PR00473">
    <property type="entry name" value="GALCTOKINASE"/>
</dbReference>
<accession>A0ABP9XFY1</accession>
<dbReference type="PANTHER" id="PTHR10457">
    <property type="entry name" value="MEVALONATE KINASE/GALACTOKINASE"/>
    <property type="match status" value="1"/>
</dbReference>
<dbReference type="PRINTS" id="PR00959">
    <property type="entry name" value="MEVGALKINASE"/>
</dbReference>
<dbReference type="PROSITE" id="PS00627">
    <property type="entry name" value="GHMP_KINASES_ATP"/>
    <property type="match status" value="1"/>
</dbReference>
<dbReference type="NCBIfam" id="TIGR00131">
    <property type="entry name" value="gal_kin"/>
    <property type="match status" value="1"/>
</dbReference>
<evidence type="ECO:0000256" key="5">
    <source>
        <dbReference type="ARBA" id="ARBA00022840"/>
    </source>
</evidence>
<keyword evidence="6" id="KW-0299">Galactose metabolism</keyword>
<dbReference type="InterPro" id="IPR006203">
    <property type="entry name" value="GHMP_knse_ATP-bd_CS"/>
</dbReference>
<evidence type="ECO:0000256" key="6">
    <source>
        <dbReference type="ARBA" id="ARBA00023144"/>
    </source>
</evidence>
<evidence type="ECO:0000313" key="12">
    <source>
        <dbReference type="EMBL" id="GAA5534270.1"/>
    </source>
</evidence>
<evidence type="ECO:0000256" key="8">
    <source>
        <dbReference type="SAM" id="MobiDB-lite"/>
    </source>
</evidence>
<dbReference type="Gene3D" id="3.30.70.890">
    <property type="entry name" value="GHMP kinase, C-terminal domain"/>
    <property type="match status" value="1"/>
</dbReference>
<protein>
    <recommendedName>
        <fullName evidence="7">Galactokinase</fullName>
        <ecNumber evidence="7">2.7.1.6</ecNumber>
    </recommendedName>
</protein>
<keyword evidence="6" id="KW-0119">Carbohydrate metabolism</keyword>
<dbReference type="Gene3D" id="3.30.230.10">
    <property type="match status" value="1"/>
</dbReference>
<dbReference type="RefSeq" id="WP_345455469.1">
    <property type="nucleotide sequence ID" value="NZ_BAABRV010000006.1"/>
</dbReference>
<dbReference type="InterPro" id="IPR036554">
    <property type="entry name" value="GHMP_kinase_C_sf"/>
</dbReference>
<feature type="domain" description="GHMP kinase C-terminal" evidence="10">
    <location>
        <begin position="267"/>
        <end position="337"/>
    </location>
</feature>
<dbReference type="InterPro" id="IPR019539">
    <property type="entry name" value="GalKase_N"/>
</dbReference>
<proteinExistence type="inferred from homology"/>
<dbReference type="EC" id="2.7.1.6" evidence="7"/>
<feature type="domain" description="Galactokinase N-terminal" evidence="11">
    <location>
        <begin position="7"/>
        <end position="55"/>
    </location>
</feature>
<sequence length="372" mass="39250">MPASSPSFADVFGRPPEAQAQAPGRVNLLGEHTDYQGGFVLPSAIPQHTVVALARNGGDTHHLYSLNYGERLDVPAGETGTGFAPYVTGCCALTGVKDALDVWISSDVPSGGLSSSAALEIATLRALRTLYDLPLTDVDLALIGQRVEHEFVGVRSGIMDQMASSLADTRHMLFLDTRTLERQKLPLPAGGEVVVLDSGVPRRLAGSGYNTRRSEVEEAARRLGVSELRDVPDVAALASLPDLLLRRARHVVSENARVLLALHAPAPLFGELMNASHASLRSDYEVTVPRVDELVALLQAHPDVYGARMTGAGFGGAVVALARIGTAGQVARDVLAQYGPEGQQVVPPPYPESESAKSSGLTRTSGAEGRGN</sequence>
<dbReference type="Proteomes" id="UP001404956">
    <property type="component" value="Unassembled WGS sequence"/>
</dbReference>
<evidence type="ECO:0000256" key="1">
    <source>
        <dbReference type="ARBA" id="ARBA00006566"/>
    </source>
</evidence>
<dbReference type="Pfam" id="PF08544">
    <property type="entry name" value="GHMP_kinases_C"/>
    <property type="match status" value="1"/>
</dbReference>
<dbReference type="InterPro" id="IPR020568">
    <property type="entry name" value="Ribosomal_Su5_D2-typ_SF"/>
</dbReference>
<keyword evidence="5" id="KW-0067">ATP-binding</keyword>
<reference evidence="12 13" key="1">
    <citation type="submission" date="2024-02" db="EMBL/GenBank/DDBJ databases">
        <title>Deinococcus aluminii NBRC 112889.</title>
        <authorList>
            <person name="Ichikawa N."/>
            <person name="Katano-Makiyama Y."/>
            <person name="Hidaka K."/>
        </authorList>
    </citation>
    <scope>NUCLEOTIDE SEQUENCE [LARGE SCALE GENOMIC DNA]</scope>
    <source>
        <strain evidence="12 13">NBRC 112889</strain>
    </source>
</reference>
<dbReference type="InterPro" id="IPR000705">
    <property type="entry name" value="Galactokinase"/>
</dbReference>
<evidence type="ECO:0000256" key="7">
    <source>
        <dbReference type="NCBIfam" id="TIGR00131"/>
    </source>
</evidence>
<evidence type="ECO:0000256" key="2">
    <source>
        <dbReference type="ARBA" id="ARBA00022679"/>
    </source>
</evidence>
<evidence type="ECO:0000256" key="3">
    <source>
        <dbReference type="ARBA" id="ARBA00022741"/>
    </source>
</evidence>
<comment type="similarity">
    <text evidence="1">Belongs to the GHMP kinase family. GalK subfamily.</text>
</comment>